<evidence type="ECO:0000256" key="1">
    <source>
        <dbReference type="ARBA" id="ARBA00004429"/>
    </source>
</evidence>
<evidence type="ECO:0000256" key="8">
    <source>
        <dbReference type="SAM" id="Phobius"/>
    </source>
</evidence>
<dbReference type="EMBL" id="VZZK01000026">
    <property type="protein sequence ID" value="KAB1076851.1"/>
    <property type="molecule type" value="Genomic_DNA"/>
</dbReference>
<dbReference type="Proteomes" id="UP000474159">
    <property type="component" value="Unassembled WGS sequence"/>
</dbReference>
<dbReference type="NCBIfam" id="NF037955">
    <property type="entry name" value="mfs"/>
    <property type="match status" value="1"/>
</dbReference>
<feature type="transmembrane region" description="Helical" evidence="8">
    <location>
        <begin position="227"/>
        <end position="250"/>
    </location>
</feature>
<reference evidence="10 11" key="1">
    <citation type="submission" date="2019-09" db="EMBL/GenBank/DDBJ databases">
        <title>YIM 48816 draft genome.</title>
        <authorList>
            <person name="Jiang L."/>
        </authorList>
    </citation>
    <scope>NUCLEOTIDE SEQUENCE [LARGE SCALE GENOMIC DNA]</scope>
    <source>
        <strain evidence="10 11">YIM 48816</strain>
    </source>
</reference>
<gene>
    <name evidence="10" type="ORF">F6X53_21550</name>
</gene>
<evidence type="ECO:0000313" key="11">
    <source>
        <dbReference type="Proteomes" id="UP000474159"/>
    </source>
</evidence>
<evidence type="ECO:0000256" key="4">
    <source>
        <dbReference type="ARBA" id="ARBA00022519"/>
    </source>
</evidence>
<dbReference type="InterPro" id="IPR020846">
    <property type="entry name" value="MFS_dom"/>
</dbReference>
<dbReference type="PIRSF" id="PIRSF004925">
    <property type="entry name" value="HcaT"/>
    <property type="match status" value="1"/>
</dbReference>
<organism evidence="10 11">
    <name type="scientific">Methylobacterium soli</name>
    <dbReference type="NCBI Taxonomy" id="553447"/>
    <lineage>
        <taxon>Bacteria</taxon>
        <taxon>Pseudomonadati</taxon>
        <taxon>Pseudomonadota</taxon>
        <taxon>Alphaproteobacteria</taxon>
        <taxon>Hyphomicrobiales</taxon>
        <taxon>Methylobacteriaceae</taxon>
        <taxon>Methylobacterium</taxon>
    </lineage>
</organism>
<dbReference type="InterPro" id="IPR036259">
    <property type="entry name" value="MFS_trans_sf"/>
</dbReference>
<evidence type="ECO:0000259" key="9">
    <source>
        <dbReference type="PROSITE" id="PS50850"/>
    </source>
</evidence>
<dbReference type="GO" id="GO:0015528">
    <property type="term" value="F:lactose:proton symporter activity"/>
    <property type="evidence" value="ECO:0007669"/>
    <property type="project" value="TreeGrafter"/>
</dbReference>
<feature type="transmembrane region" description="Helical" evidence="8">
    <location>
        <begin position="256"/>
        <end position="277"/>
    </location>
</feature>
<dbReference type="PANTHER" id="PTHR23522:SF10">
    <property type="entry name" value="3-PHENYLPROPIONIC ACID TRANSPORTER-RELATED"/>
    <property type="match status" value="1"/>
</dbReference>
<feature type="transmembrane region" description="Helical" evidence="8">
    <location>
        <begin position="105"/>
        <end position="130"/>
    </location>
</feature>
<feature type="transmembrane region" description="Helical" evidence="8">
    <location>
        <begin position="284"/>
        <end position="303"/>
    </location>
</feature>
<comment type="subcellular location">
    <subcellularLocation>
        <location evidence="1">Cell inner membrane</location>
        <topology evidence="1">Multi-pass membrane protein</topology>
    </subcellularLocation>
</comment>
<evidence type="ECO:0000256" key="3">
    <source>
        <dbReference type="ARBA" id="ARBA00022475"/>
    </source>
</evidence>
<sequence>MRHVGGGAAAGAGGGLARFLLLYGALYGAYGSLSPVMPNVLAGRGLSPAEIGLVLAGATLTRLVAGPLAGRAADRRGAARTILAAAAGLAGLAALAHLAGHGFPALLALGLAYAVATAPLAPLADALALAGAQGGRAFQYGWVRGAGSAAFIGATILVGWLIAAQGLAAALIVGGILFLATGLAARLLPAGTGSGVGSEPGSEPAPPEGIWRGFAALLRLPGFRRTVLVAGLVVGAHAMHDAFAMILWRASGIGPALAGLLWSEAVAAEVLVFLAVGPWLLARIGLAGGLVLAAGAGALRWGVMAETTALPWLAAVQLLHGLTFALLHLACLGLIERAVPARLRATALTLYGTVGLGLAGAALTLASGPLYAGFGARGFWVMAALSLLAVPLAIRLRLQP</sequence>
<keyword evidence="2" id="KW-0813">Transport</keyword>
<dbReference type="Pfam" id="PF12832">
    <property type="entry name" value="MFS_1_like"/>
    <property type="match status" value="1"/>
</dbReference>
<dbReference type="AlphaFoldDB" id="A0A6L3SXE5"/>
<proteinExistence type="predicted"/>
<keyword evidence="6 8" id="KW-1133">Transmembrane helix</keyword>
<dbReference type="InterPro" id="IPR024989">
    <property type="entry name" value="MFS_assoc_dom"/>
</dbReference>
<feature type="transmembrane region" description="Helical" evidence="8">
    <location>
        <begin position="77"/>
        <end position="99"/>
    </location>
</feature>
<dbReference type="InterPro" id="IPR026032">
    <property type="entry name" value="HcaT-like"/>
</dbReference>
<accession>A0A6L3SXE5</accession>
<feature type="transmembrane region" description="Helical" evidence="8">
    <location>
        <begin position="168"/>
        <end position="188"/>
    </location>
</feature>
<feature type="transmembrane region" description="Helical" evidence="8">
    <location>
        <begin position="309"/>
        <end position="335"/>
    </location>
</feature>
<keyword evidence="11" id="KW-1185">Reference proteome</keyword>
<evidence type="ECO:0000256" key="2">
    <source>
        <dbReference type="ARBA" id="ARBA00022448"/>
    </source>
</evidence>
<evidence type="ECO:0000256" key="7">
    <source>
        <dbReference type="ARBA" id="ARBA00023136"/>
    </source>
</evidence>
<evidence type="ECO:0000313" key="10">
    <source>
        <dbReference type="EMBL" id="KAB1076851.1"/>
    </source>
</evidence>
<protein>
    <submittedName>
        <fullName evidence="10">MFS transporter</fullName>
    </submittedName>
</protein>
<feature type="transmembrane region" description="Helical" evidence="8">
    <location>
        <begin position="7"/>
        <end position="26"/>
    </location>
</feature>
<feature type="transmembrane region" description="Helical" evidence="8">
    <location>
        <begin position="142"/>
        <end position="162"/>
    </location>
</feature>
<dbReference type="GO" id="GO:0030395">
    <property type="term" value="F:lactose binding"/>
    <property type="evidence" value="ECO:0007669"/>
    <property type="project" value="TreeGrafter"/>
</dbReference>
<evidence type="ECO:0000256" key="6">
    <source>
        <dbReference type="ARBA" id="ARBA00022989"/>
    </source>
</evidence>
<feature type="transmembrane region" description="Helical" evidence="8">
    <location>
        <begin position="46"/>
        <end position="65"/>
    </location>
</feature>
<dbReference type="RefSeq" id="WP_151002414.1">
    <property type="nucleotide sequence ID" value="NZ_VZZK01000026.1"/>
</dbReference>
<feature type="transmembrane region" description="Helical" evidence="8">
    <location>
        <begin position="378"/>
        <end position="398"/>
    </location>
</feature>
<name>A0A6L3SXE5_9HYPH</name>
<keyword evidence="3" id="KW-1003">Cell membrane</keyword>
<comment type="caution">
    <text evidence="10">The sequence shown here is derived from an EMBL/GenBank/DDBJ whole genome shotgun (WGS) entry which is preliminary data.</text>
</comment>
<dbReference type="Gene3D" id="1.20.1250.20">
    <property type="entry name" value="MFS general substrate transporter like domains"/>
    <property type="match status" value="2"/>
</dbReference>
<dbReference type="GO" id="GO:0005886">
    <property type="term" value="C:plasma membrane"/>
    <property type="evidence" value="ECO:0007669"/>
    <property type="project" value="UniProtKB-SubCell"/>
</dbReference>
<dbReference type="PANTHER" id="PTHR23522">
    <property type="entry name" value="BLL5896 PROTEIN"/>
    <property type="match status" value="1"/>
</dbReference>
<dbReference type="PROSITE" id="PS50850">
    <property type="entry name" value="MFS"/>
    <property type="match status" value="1"/>
</dbReference>
<feature type="domain" description="Major facilitator superfamily (MFS) profile" evidence="9">
    <location>
        <begin position="1"/>
        <end position="400"/>
    </location>
</feature>
<keyword evidence="5 8" id="KW-0812">Transmembrane</keyword>
<keyword evidence="4" id="KW-0997">Cell inner membrane</keyword>
<dbReference type="SUPFAM" id="SSF103473">
    <property type="entry name" value="MFS general substrate transporter"/>
    <property type="match status" value="1"/>
</dbReference>
<keyword evidence="7 8" id="KW-0472">Membrane</keyword>
<dbReference type="OrthoDB" id="9150135at2"/>
<feature type="transmembrane region" description="Helical" evidence="8">
    <location>
        <begin position="347"/>
        <end position="372"/>
    </location>
</feature>
<evidence type="ECO:0000256" key="5">
    <source>
        <dbReference type="ARBA" id="ARBA00022692"/>
    </source>
</evidence>